<dbReference type="Gene3D" id="3.40.50.1820">
    <property type="entry name" value="alpha/beta hydrolase"/>
    <property type="match status" value="1"/>
</dbReference>
<evidence type="ECO:0000256" key="1">
    <source>
        <dbReference type="ARBA" id="ARBA00010515"/>
    </source>
</evidence>
<evidence type="ECO:0000313" key="6">
    <source>
        <dbReference type="Proteomes" id="UP000619479"/>
    </source>
</evidence>
<dbReference type="PANTHER" id="PTHR48081">
    <property type="entry name" value="AB HYDROLASE SUPERFAMILY PROTEIN C4A8.06C"/>
    <property type="match status" value="1"/>
</dbReference>
<protein>
    <submittedName>
        <fullName evidence="5">Alpha/beta hydrolase</fullName>
    </submittedName>
</protein>
<keyword evidence="2 5" id="KW-0378">Hydrolase</keyword>
<dbReference type="AlphaFoldDB" id="A0A919M5H9"/>
<comment type="caution">
    <text evidence="5">The sequence shown here is derived from an EMBL/GenBank/DDBJ whole genome shotgun (WGS) entry which is preliminary data.</text>
</comment>
<feature type="active site" evidence="3">
    <location>
        <position position="141"/>
    </location>
</feature>
<keyword evidence="6" id="KW-1185">Reference proteome</keyword>
<gene>
    <name evidence="5" type="ORF">Acy02nite_31090</name>
</gene>
<dbReference type="RefSeq" id="WP_203741156.1">
    <property type="nucleotide sequence ID" value="NZ_BAAAUC010000018.1"/>
</dbReference>
<dbReference type="SUPFAM" id="SSF53474">
    <property type="entry name" value="alpha/beta-Hydrolases"/>
    <property type="match status" value="1"/>
</dbReference>
<comment type="similarity">
    <text evidence="1">Belongs to the 'GDXG' lipolytic enzyme family.</text>
</comment>
<organism evidence="5 6">
    <name type="scientific">Actinoplanes cyaneus</name>
    <dbReference type="NCBI Taxonomy" id="52696"/>
    <lineage>
        <taxon>Bacteria</taxon>
        <taxon>Bacillati</taxon>
        <taxon>Actinomycetota</taxon>
        <taxon>Actinomycetes</taxon>
        <taxon>Micromonosporales</taxon>
        <taxon>Micromonosporaceae</taxon>
        <taxon>Actinoplanes</taxon>
    </lineage>
</organism>
<proteinExistence type="inferred from homology"/>
<evidence type="ECO:0000259" key="4">
    <source>
        <dbReference type="Pfam" id="PF07859"/>
    </source>
</evidence>
<reference evidence="5" key="1">
    <citation type="submission" date="2021-01" db="EMBL/GenBank/DDBJ databases">
        <title>Whole genome shotgun sequence of Actinoplanes cyaneus NBRC 14990.</title>
        <authorList>
            <person name="Komaki H."/>
            <person name="Tamura T."/>
        </authorList>
    </citation>
    <scope>NUCLEOTIDE SEQUENCE</scope>
    <source>
        <strain evidence="5">NBRC 14990</strain>
    </source>
</reference>
<dbReference type="InterPro" id="IPR033140">
    <property type="entry name" value="Lipase_GDXG_put_SER_AS"/>
</dbReference>
<evidence type="ECO:0000313" key="5">
    <source>
        <dbReference type="EMBL" id="GID65228.1"/>
    </source>
</evidence>
<evidence type="ECO:0000256" key="3">
    <source>
        <dbReference type="PROSITE-ProRule" id="PRU10038"/>
    </source>
</evidence>
<dbReference type="InterPro" id="IPR013094">
    <property type="entry name" value="AB_hydrolase_3"/>
</dbReference>
<dbReference type="PROSITE" id="PS01174">
    <property type="entry name" value="LIPASE_GDXG_SER"/>
    <property type="match status" value="1"/>
</dbReference>
<dbReference type="EMBL" id="BOMH01000022">
    <property type="protein sequence ID" value="GID65228.1"/>
    <property type="molecule type" value="Genomic_DNA"/>
</dbReference>
<dbReference type="Proteomes" id="UP000619479">
    <property type="component" value="Unassembled WGS sequence"/>
</dbReference>
<dbReference type="GO" id="GO:0004806">
    <property type="term" value="F:triacylglycerol lipase activity"/>
    <property type="evidence" value="ECO:0007669"/>
    <property type="project" value="TreeGrafter"/>
</dbReference>
<sequence length="298" mass="30793">MNRQQQRDAVRAALAATPRERGTVPQERAGFEIFGTSRPLAAGVSADDTTLGGWPAVRLRAGASPAVLLYLHGGGYVVGSARTGARLASALIARTGGTAYSLDYRLAPEHPFPAAADDALAAYRELLETTDAGDILIAGDSAGGGLAVMTLIAARDAGLPQPAAAAVFSPWTDLTLSGDSIRTRAAADPLFTEDALRWYADHFTPDPAAARAASPIFADLSGLAPLLVQVGADELLLDDALRLATRAAAADVEVTLEAGPGLPHVYQLNFGDLDDADDALDRAGAFLSRRLPAVVDAG</sequence>
<evidence type="ECO:0000256" key="2">
    <source>
        <dbReference type="ARBA" id="ARBA00022801"/>
    </source>
</evidence>
<dbReference type="PANTHER" id="PTHR48081:SF30">
    <property type="entry name" value="ACETYL-HYDROLASE LIPR-RELATED"/>
    <property type="match status" value="1"/>
</dbReference>
<dbReference type="InterPro" id="IPR029058">
    <property type="entry name" value="AB_hydrolase_fold"/>
</dbReference>
<dbReference type="InterPro" id="IPR050300">
    <property type="entry name" value="GDXG_lipolytic_enzyme"/>
</dbReference>
<accession>A0A919M5H9</accession>
<dbReference type="Pfam" id="PF07859">
    <property type="entry name" value="Abhydrolase_3"/>
    <property type="match status" value="1"/>
</dbReference>
<name>A0A919M5H9_9ACTN</name>
<feature type="domain" description="Alpha/beta hydrolase fold-3" evidence="4">
    <location>
        <begin position="68"/>
        <end position="267"/>
    </location>
</feature>